<dbReference type="InterPro" id="IPR017972">
    <property type="entry name" value="Cyt_P450_CS"/>
</dbReference>
<sequence length="570" mass="64584">MFLHSPATMSHSFILLSLASAIIYILISISHRRKSFKFLQGPPTSRWWLLGHEHELANHPERVIAWFRSYGSVFRTVGSCGQETLMVSDAEALYHILNTGGYRYPKTMEEQKLIEQRCGRGLSWVQGELAMHQRHKKALNLVFSESQLEHFLPMFQMHADKLALRWKEESDGHVIDIAAWSSKVVLDILGQASFNFQFGSLDAKPSRVGHFLQNISADSTHLSKTTVAVRGVQRIVPRSISRLLKTAYVPEEDVRGKLFEDATRATVGDFLRSNGLPLNMTCEKSLQESQRQNYLKEFDGEKDMLNVLLRLIATQTPKRELLIDDDEVLSQISTTLHAGYQFTASTLTWILYELCRTPHDQQRLRAEIDAIRMPKAGLTLNDYEAMPYLNACIKEVLRLHPGVDFITREADLDDVIPLAHPILSTSGEIMKKIPVMKGQRVQIAIGAYNRSPEIWGDDSDVWNPSRHIGSAKENVTTLGVFGNLYVIPCSRFIPINVALCHRMSFGSGVRACIGWRFAVIELQAIIVRLLSEFEFQLASGLYPEEITCTMNAMKNEDASKMQLIVKKRVL</sequence>
<evidence type="ECO:0000256" key="7">
    <source>
        <dbReference type="ARBA" id="ARBA00022723"/>
    </source>
</evidence>
<accession>A0A8H5HUG2</accession>
<evidence type="ECO:0000256" key="15">
    <source>
        <dbReference type="SAM" id="Phobius"/>
    </source>
</evidence>
<organism evidence="16 17">
    <name type="scientific">Collybiopsis confluens</name>
    <dbReference type="NCBI Taxonomy" id="2823264"/>
    <lineage>
        <taxon>Eukaryota</taxon>
        <taxon>Fungi</taxon>
        <taxon>Dikarya</taxon>
        <taxon>Basidiomycota</taxon>
        <taxon>Agaricomycotina</taxon>
        <taxon>Agaricomycetes</taxon>
        <taxon>Agaricomycetidae</taxon>
        <taxon>Agaricales</taxon>
        <taxon>Marasmiineae</taxon>
        <taxon>Omphalotaceae</taxon>
        <taxon>Collybiopsis</taxon>
    </lineage>
</organism>
<dbReference type="Proteomes" id="UP000518752">
    <property type="component" value="Unassembled WGS sequence"/>
</dbReference>
<dbReference type="GO" id="GO:0005506">
    <property type="term" value="F:iron ion binding"/>
    <property type="evidence" value="ECO:0007669"/>
    <property type="project" value="InterPro"/>
</dbReference>
<evidence type="ECO:0000256" key="5">
    <source>
        <dbReference type="ARBA" id="ARBA00022617"/>
    </source>
</evidence>
<evidence type="ECO:0000313" key="17">
    <source>
        <dbReference type="Proteomes" id="UP000518752"/>
    </source>
</evidence>
<reference evidence="16 17" key="1">
    <citation type="journal article" date="2020" name="ISME J.">
        <title>Uncovering the hidden diversity of litter-decomposition mechanisms in mushroom-forming fungi.</title>
        <authorList>
            <person name="Floudas D."/>
            <person name="Bentzer J."/>
            <person name="Ahren D."/>
            <person name="Johansson T."/>
            <person name="Persson P."/>
            <person name="Tunlid A."/>
        </authorList>
    </citation>
    <scope>NUCLEOTIDE SEQUENCE [LARGE SCALE GENOMIC DNA]</scope>
    <source>
        <strain evidence="16 17">CBS 406.79</strain>
    </source>
</reference>
<evidence type="ECO:0000256" key="4">
    <source>
        <dbReference type="ARBA" id="ARBA00010617"/>
    </source>
</evidence>
<dbReference type="GO" id="GO:0020037">
    <property type="term" value="F:heme binding"/>
    <property type="evidence" value="ECO:0007669"/>
    <property type="project" value="InterPro"/>
</dbReference>
<feature type="binding site" description="axial binding residue" evidence="13">
    <location>
        <position position="512"/>
    </location>
    <ligand>
        <name>heme</name>
        <dbReference type="ChEBI" id="CHEBI:30413"/>
    </ligand>
    <ligandPart>
        <name>Fe</name>
        <dbReference type="ChEBI" id="CHEBI:18248"/>
    </ligandPart>
</feature>
<keyword evidence="6 15" id="KW-0812">Transmembrane</keyword>
<keyword evidence="11 14" id="KW-0503">Monooxygenase</keyword>
<dbReference type="EMBL" id="JAACJN010000021">
    <property type="protein sequence ID" value="KAF5389665.1"/>
    <property type="molecule type" value="Genomic_DNA"/>
</dbReference>
<evidence type="ECO:0000256" key="13">
    <source>
        <dbReference type="PIRSR" id="PIRSR602401-1"/>
    </source>
</evidence>
<evidence type="ECO:0000256" key="14">
    <source>
        <dbReference type="RuleBase" id="RU000461"/>
    </source>
</evidence>
<dbReference type="PRINTS" id="PR00463">
    <property type="entry name" value="EP450I"/>
</dbReference>
<evidence type="ECO:0000256" key="1">
    <source>
        <dbReference type="ARBA" id="ARBA00001971"/>
    </source>
</evidence>
<keyword evidence="9 14" id="KW-0560">Oxidoreductase</keyword>
<dbReference type="SUPFAM" id="SSF48264">
    <property type="entry name" value="Cytochrome P450"/>
    <property type="match status" value="1"/>
</dbReference>
<comment type="pathway">
    <text evidence="3">Secondary metabolite biosynthesis; terpenoid biosynthesis.</text>
</comment>
<comment type="similarity">
    <text evidence="4 14">Belongs to the cytochrome P450 family.</text>
</comment>
<keyword evidence="5 13" id="KW-0349">Heme</keyword>
<keyword evidence="10 13" id="KW-0408">Iron</keyword>
<proteinExistence type="inferred from homology"/>
<dbReference type="InterPro" id="IPR002401">
    <property type="entry name" value="Cyt_P450_E_grp-I"/>
</dbReference>
<evidence type="ECO:0000256" key="6">
    <source>
        <dbReference type="ARBA" id="ARBA00022692"/>
    </source>
</evidence>
<keyword evidence="17" id="KW-1185">Reference proteome</keyword>
<dbReference type="PRINTS" id="PR00385">
    <property type="entry name" value="P450"/>
</dbReference>
<dbReference type="Pfam" id="PF00067">
    <property type="entry name" value="p450"/>
    <property type="match status" value="1"/>
</dbReference>
<comment type="cofactor">
    <cofactor evidence="1 13">
        <name>heme</name>
        <dbReference type="ChEBI" id="CHEBI:30413"/>
    </cofactor>
</comment>
<dbReference type="OrthoDB" id="1470350at2759"/>
<keyword evidence="8 15" id="KW-1133">Transmembrane helix</keyword>
<evidence type="ECO:0008006" key="18">
    <source>
        <dbReference type="Google" id="ProtNLM"/>
    </source>
</evidence>
<dbReference type="PANTHER" id="PTHR24305">
    <property type="entry name" value="CYTOCHROME P450"/>
    <property type="match status" value="1"/>
</dbReference>
<gene>
    <name evidence="16" type="ORF">D9757_004096</name>
</gene>
<keyword evidence="12 15" id="KW-0472">Membrane</keyword>
<evidence type="ECO:0000256" key="8">
    <source>
        <dbReference type="ARBA" id="ARBA00022989"/>
    </source>
</evidence>
<dbReference type="GO" id="GO:0004497">
    <property type="term" value="F:monooxygenase activity"/>
    <property type="evidence" value="ECO:0007669"/>
    <property type="project" value="UniProtKB-KW"/>
</dbReference>
<dbReference type="AlphaFoldDB" id="A0A8H5HUG2"/>
<dbReference type="PANTHER" id="PTHR24305:SF166">
    <property type="entry name" value="CYTOCHROME P450 12A4, MITOCHONDRIAL-RELATED"/>
    <property type="match status" value="1"/>
</dbReference>
<dbReference type="PROSITE" id="PS00086">
    <property type="entry name" value="CYTOCHROME_P450"/>
    <property type="match status" value="1"/>
</dbReference>
<evidence type="ECO:0000256" key="11">
    <source>
        <dbReference type="ARBA" id="ARBA00023033"/>
    </source>
</evidence>
<keyword evidence="7 13" id="KW-0479">Metal-binding</keyword>
<dbReference type="InterPro" id="IPR001128">
    <property type="entry name" value="Cyt_P450"/>
</dbReference>
<name>A0A8H5HUG2_9AGAR</name>
<evidence type="ECO:0000256" key="9">
    <source>
        <dbReference type="ARBA" id="ARBA00023002"/>
    </source>
</evidence>
<evidence type="ECO:0000256" key="12">
    <source>
        <dbReference type="ARBA" id="ARBA00023136"/>
    </source>
</evidence>
<dbReference type="InterPro" id="IPR050121">
    <property type="entry name" value="Cytochrome_P450_monoxygenase"/>
</dbReference>
<evidence type="ECO:0000256" key="3">
    <source>
        <dbReference type="ARBA" id="ARBA00004721"/>
    </source>
</evidence>
<comment type="subcellular location">
    <subcellularLocation>
        <location evidence="2">Membrane</location>
    </subcellularLocation>
</comment>
<evidence type="ECO:0000256" key="2">
    <source>
        <dbReference type="ARBA" id="ARBA00004370"/>
    </source>
</evidence>
<dbReference type="GO" id="GO:0016705">
    <property type="term" value="F:oxidoreductase activity, acting on paired donors, with incorporation or reduction of molecular oxygen"/>
    <property type="evidence" value="ECO:0007669"/>
    <property type="project" value="InterPro"/>
</dbReference>
<dbReference type="Gene3D" id="1.10.630.10">
    <property type="entry name" value="Cytochrome P450"/>
    <property type="match status" value="1"/>
</dbReference>
<feature type="transmembrane region" description="Helical" evidence="15">
    <location>
        <begin position="12"/>
        <end position="29"/>
    </location>
</feature>
<evidence type="ECO:0000256" key="10">
    <source>
        <dbReference type="ARBA" id="ARBA00023004"/>
    </source>
</evidence>
<evidence type="ECO:0000313" key="16">
    <source>
        <dbReference type="EMBL" id="KAF5389665.1"/>
    </source>
</evidence>
<protein>
    <recommendedName>
        <fullName evidence="18">Cytochrome P450</fullName>
    </recommendedName>
</protein>
<comment type="caution">
    <text evidence="16">The sequence shown here is derived from an EMBL/GenBank/DDBJ whole genome shotgun (WGS) entry which is preliminary data.</text>
</comment>
<dbReference type="GO" id="GO:0016020">
    <property type="term" value="C:membrane"/>
    <property type="evidence" value="ECO:0007669"/>
    <property type="project" value="UniProtKB-SubCell"/>
</dbReference>
<dbReference type="InterPro" id="IPR036396">
    <property type="entry name" value="Cyt_P450_sf"/>
</dbReference>